<evidence type="ECO:0000256" key="6">
    <source>
        <dbReference type="ARBA" id="ARBA00023136"/>
    </source>
</evidence>
<evidence type="ECO:0000256" key="4">
    <source>
        <dbReference type="ARBA" id="ARBA00022692"/>
    </source>
</evidence>
<dbReference type="EMBL" id="VITK01000011">
    <property type="protein sequence ID" value="TWA92217.1"/>
    <property type="molecule type" value="Genomic_DNA"/>
</dbReference>
<dbReference type="InterPro" id="IPR005829">
    <property type="entry name" value="Sugar_transporter_CS"/>
</dbReference>
<evidence type="ECO:0000256" key="2">
    <source>
        <dbReference type="ARBA" id="ARBA00022448"/>
    </source>
</evidence>
<dbReference type="PROSITE" id="PS00216">
    <property type="entry name" value="SUGAR_TRANSPORT_1"/>
    <property type="match status" value="1"/>
</dbReference>
<reference evidence="9 10" key="1">
    <citation type="submission" date="2019-06" db="EMBL/GenBank/DDBJ databases">
        <title>Genomic Encyclopedia of Type Strains, Phase IV (KMG-V): Genome sequencing to study the core and pangenomes of soil and plant-associated prokaryotes.</title>
        <authorList>
            <person name="Whitman W."/>
        </authorList>
    </citation>
    <scope>NUCLEOTIDE SEQUENCE [LARGE SCALE GENOMIC DNA]</scope>
    <source>
        <strain evidence="9 10">BR 510</strain>
    </source>
</reference>
<organism evidence="9 10">
    <name type="scientific">Bradyrhizobium stylosanthis</name>
    <dbReference type="NCBI Taxonomy" id="1803665"/>
    <lineage>
        <taxon>Bacteria</taxon>
        <taxon>Pseudomonadati</taxon>
        <taxon>Pseudomonadota</taxon>
        <taxon>Alphaproteobacteria</taxon>
        <taxon>Hyphomicrobiales</taxon>
        <taxon>Nitrobacteraceae</taxon>
        <taxon>Bradyrhizobium</taxon>
    </lineage>
</organism>
<feature type="transmembrane region" description="Helical" evidence="7">
    <location>
        <begin position="351"/>
        <end position="368"/>
    </location>
</feature>
<dbReference type="InterPro" id="IPR020846">
    <property type="entry name" value="MFS_dom"/>
</dbReference>
<evidence type="ECO:0000256" key="7">
    <source>
        <dbReference type="SAM" id="Phobius"/>
    </source>
</evidence>
<keyword evidence="6 7" id="KW-0472">Membrane</keyword>
<comment type="subcellular location">
    <subcellularLocation>
        <location evidence="1">Cell membrane</location>
        <topology evidence="1">Multi-pass membrane protein</topology>
    </subcellularLocation>
</comment>
<feature type="transmembrane region" description="Helical" evidence="7">
    <location>
        <begin position="441"/>
        <end position="461"/>
    </location>
</feature>
<evidence type="ECO:0000256" key="3">
    <source>
        <dbReference type="ARBA" id="ARBA00022475"/>
    </source>
</evidence>
<feature type="transmembrane region" description="Helical" evidence="7">
    <location>
        <begin position="100"/>
        <end position="121"/>
    </location>
</feature>
<evidence type="ECO:0000313" key="9">
    <source>
        <dbReference type="EMBL" id="TWA92217.1"/>
    </source>
</evidence>
<gene>
    <name evidence="9" type="ORF">FBZ96_11110</name>
</gene>
<accession>A0A560D518</accession>
<dbReference type="Gene3D" id="1.20.1250.20">
    <property type="entry name" value="MFS general substrate transporter like domains"/>
    <property type="match status" value="2"/>
</dbReference>
<feature type="transmembrane region" description="Helical" evidence="7">
    <location>
        <begin position="380"/>
        <end position="402"/>
    </location>
</feature>
<keyword evidence="4 7" id="KW-0812">Transmembrane</keyword>
<keyword evidence="2" id="KW-0813">Transport</keyword>
<feature type="transmembrane region" description="Helical" evidence="7">
    <location>
        <begin position="320"/>
        <end position="344"/>
    </location>
</feature>
<dbReference type="PANTHER" id="PTHR43045:SF2">
    <property type="entry name" value="INNER MEMBRANE METABOLITE TRANSPORT PROTEIN YHJE"/>
    <property type="match status" value="1"/>
</dbReference>
<name>A0A560D518_9BRAD</name>
<feature type="transmembrane region" description="Helical" evidence="7">
    <location>
        <begin position="197"/>
        <end position="222"/>
    </location>
</feature>
<evidence type="ECO:0000313" key="10">
    <source>
        <dbReference type="Proteomes" id="UP000319949"/>
    </source>
</evidence>
<feature type="transmembrane region" description="Helical" evidence="7">
    <location>
        <begin position="133"/>
        <end position="150"/>
    </location>
</feature>
<protein>
    <submittedName>
        <fullName evidence="9">MFS transporter</fullName>
    </submittedName>
</protein>
<feature type="transmembrane region" description="Helical" evidence="7">
    <location>
        <begin position="414"/>
        <end position="435"/>
    </location>
</feature>
<dbReference type="Pfam" id="PF07690">
    <property type="entry name" value="MFS_1"/>
    <property type="match status" value="1"/>
</dbReference>
<keyword evidence="10" id="KW-1185">Reference proteome</keyword>
<keyword evidence="5 7" id="KW-1133">Transmembrane helix</keyword>
<dbReference type="PROSITE" id="PS50850">
    <property type="entry name" value="MFS"/>
    <property type="match status" value="1"/>
</dbReference>
<comment type="caution">
    <text evidence="9">The sequence shown here is derived from an EMBL/GenBank/DDBJ whole genome shotgun (WGS) entry which is preliminary data.</text>
</comment>
<evidence type="ECO:0000256" key="5">
    <source>
        <dbReference type="ARBA" id="ARBA00022989"/>
    </source>
</evidence>
<proteinExistence type="predicted"/>
<dbReference type="AlphaFoldDB" id="A0A560D518"/>
<evidence type="ECO:0000259" key="8">
    <source>
        <dbReference type="PROSITE" id="PS50850"/>
    </source>
</evidence>
<dbReference type="GO" id="GO:0005886">
    <property type="term" value="C:plasma membrane"/>
    <property type="evidence" value="ECO:0007669"/>
    <property type="project" value="UniProtKB-SubCell"/>
</dbReference>
<feature type="domain" description="Major facilitator superfamily (MFS) profile" evidence="8">
    <location>
        <begin position="59"/>
        <end position="469"/>
    </location>
</feature>
<feature type="transmembrane region" description="Helical" evidence="7">
    <location>
        <begin position="234"/>
        <end position="253"/>
    </location>
</feature>
<feature type="transmembrane region" description="Helical" evidence="7">
    <location>
        <begin position="156"/>
        <end position="176"/>
    </location>
</feature>
<dbReference type="PANTHER" id="PTHR43045">
    <property type="entry name" value="SHIKIMATE TRANSPORTER"/>
    <property type="match status" value="1"/>
</dbReference>
<dbReference type="Proteomes" id="UP000319949">
    <property type="component" value="Unassembled WGS sequence"/>
</dbReference>
<dbReference type="InterPro" id="IPR011701">
    <property type="entry name" value="MFS"/>
</dbReference>
<dbReference type="GO" id="GO:0022857">
    <property type="term" value="F:transmembrane transporter activity"/>
    <property type="evidence" value="ECO:0007669"/>
    <property type="project" value="InterPro"/>
</dbReference>
<feature type="transmembrane region" description="Helical" evidence="7">
    <location>
        <begin position="291"/>
        <end position="314"/>
    </location>
</feature>
<evidence type="ECO:0000256" key="1">
    <source>
        <dbReference type="ARBA" id="ARBA00004651"/>
    </source>
</evidence>
<feature type="transmembrane region" description="Helical" evidence="7">
    <location>
        <begin position="74"/>
        <end position="94"/>
    </location>
</feature>
<dbReference type="InterPro" id="IPR036259">
    <property type="entry name" value="MFS_trans_sf"/>
</dbReference>
<dbReference type="SUPFAM" id="SSF103473">
    <property type="entry name" value="MFS general substrate transporter"/>
    <property type="match status" value="1"/>
</dbReference>
<keyword evidence="3" id="KW-1003">Cell membrane</keyword>
<dbReference type="STRING" id="1803665.GCA_001641335_06773"/>
<sequence length="477" mass="51028">MLQCEMLGQTGADCLAPRRAVGFGFQDVKGARMATAQTPAMADLHSGEHGHDQASPGEIAIGVIIGRTSEFFDFFVYAIASVIVFPRLVFPFTSELTGTLYSFMIFALAFLARPIGTVIFMTVDREYGKTAKLVSALFLLGTATVALAFLPSYHEIGVAAIWLLALARIAQGLAWGGAWDGMASLLALNAPASQRGWYAMVPQLGAPLGLIVASALFAYFAGNLSAEDFFDWGWRYPFFVAFAINVVALFARLRMVTTEEYASLFETRELQPSRISDTVAREGHNIMLGAFAPLASFALFHMVTVFPLSWVFLFTRESPVRFLIIEIVAAVFGVAAIVASGVIADRVGRKSLLMGSAIAIAIYSGFAPQLLDAGAFGETIYMVIGFILLGLSFGQSSGAIASNFKQMYRYTASALTSDMAWLFGAGFAPLVALLLATNLGVIASGAYLLSGAFWTLLALWLSGQREAGDLDAGSSAN</sequence>